<dbReference type="AlphaFoldDB" id="A0A0D9QEI0"/>
<dbReference type="Gene3D" id="3.40.220.10">
    <property type="entry name" value="Leucine Aminopeptidase, subunit E, domain 1"/>
    <property type="match status" value="1"/>
</dbReference>
<dbReference type="RefSeq" id="XP_012337999.1">
    <property type="nucleotide sequence ID" value="XM_012482576.1"/>
</dbReference>
<dbReference type="Proteomes" id="UP000054561">
    <property type="component" value="Unassembled WGS sequence"/>
</dbReference>
<protein>
    <recommendedName>
        <fullName evidence="1">Macro domain-containing protein</fullName>
    </recommendedName>
</protein>
<dbReference type="VEuPathDB" id="PlasmoDB:AK88_04972"/>
<proteinExistence type="predicted"/>
<dbReference type="PROSITE" id="PS51154">
    <property type="entry name" value="MACRO"/>
    <property type="match status" value="1"/>
</dbReference>
<dbReference type="GeneID" id="24270286"/>
<dbReference type="SUPFAM" id="SSF52949">
    <property type="entry name" value="Macro domain-like"/>
    <property type="match status" value="1"/>
</dbReference>
<evidence type="ECO:0000313" key="2">
    <source>
        <dbReference type="EMBL" id="KJP85399.1"/>
    </source>
</evidence>
<dbReference type="InterPro" id="IPR002589">
    <property type="entry name" value="Macro_dom"/>
</dbReference>
<dbReference type="OrthoDB" id="6133115at2759"/>
<accession>A0A0D9QEI0</accession>
<dbReference type="SMART" id="SM00506">
    <property type="entry name" value="A1pp"/>
    <property type="match status" value="1"/>
</dbReference>
<gene>
    <name evidence="2" type="ORF">AK88_04972</name>
</gene>
<evidence type="ECO:0000259" key="1">
    <source>
        <dbReference type="PROSITE" id="PS51154"/>
    </source>
</evidence>
<dbReference type="PANTHER" id="PTHR11106:SF27">
    <property type="entry name" value="MACRO DOMAIN-CONTAINING PROTEIN"/>
    <property type="match status" value="1"/>
</dbReference>
<dbReference type="PANTHER" id="PTHR11106">
    <property type="entry name" value="GANGLIOSIDE INDUCED DIFFERENTIATION ASSOCIATED PROTEIN 2-RELATED"/>
    <property type="match status" value="1"/>
</dbReference>
<reference evidence="2 3" key="1">
    <citation type="submission" date="2014-03" db="EMBL/GenBank/DDBJ databases">
        <title>The Genome Sequence of Plasmodium fragile nilgiri.</title>
        <authorList>
            <consortium name="The Broad Institute Genomics Platform"/>
            <consortium name="The Broad Institute Genome Sequencing Center for Infectious Disease"/>
            <person name="Neafsey D."/>
            <person name="Duraisingh M."/>
            <person name="Young S.K."/>
            <person name="Zeng Q."/>
            <person name="Gargeya S."/>
            <person name="Abouelleil A."/>
            <person name="Alvarado L."/>
            <person name="Chapman S.B."/>
            <person name="Gainer-Dewar J."/>
            <person name="Goldberg J."/>
            <person name="Griggs A."/>
            <person name="Gujja S."/>
            <person name="Hansen M."/>
            <person name="Howarth C."/>
            <person name="Imamovic A."/>
            <person name="Larimer J."/>
            <person name="Pearson M."/>
            <person name="Poon T.W."/>
            <person name="Priest M."/>
            <person name="Roberts A."/>
            <person name="Saif S."/>
            <person name="Shea T."/>
            <person name="Sykes S."/>
            <person name="Wortman J."/>
            <person name="Nusbaum C."/>
            <person name="Birren B."/>
        </authorList>
    </citation>
    <scope>NUCLEOTIDE SEQUENCE [LARGE SCALE GENOMIC DNA]</scope>
    <source>
        <strain evidence="3">nilgiri</strain>
    </source>
</reference>
<keyword evidence="3" id="KW-1185">Reference proteome</keyword>
<dbReference type="EMBL" id="KQ001728">
    <property type="protein sequence ID" value="KJP85399.1"/>
    <property type="molecule type" value="Genomic_DNA"/>
</dbReference>
<sequence length="275" mass="31511">MFLFKLTKQGTIHTACSLNKPFLCNFKTSKNVNISKLIKSKKIKSHELHKIEDVELLLQERHHDVFQSYPTIKNVHKIINVKNIPVFNKNENPDNILSKVALHFGDLSYLRGDAAVNGTNHMFELTKEGNGYDCSGNFLKTCGDALFTEMKTAREEHKGKDILITKGHNSAYKWIIHVVEPYYNETAKLRKCYEDILLTAKMNNLKTIVFPLLGSGISLFKRHDVVVCCLEGIYEFFKEKSNMNSIDKVVLCTITDSHWMLLKDSIPLYLNVTVK</sequence>
<dbReference type="InterPro" id="IPR043472">
    <property type="entry name" value="Macro_dom-like"/>
</dbReference>
<organism evidence="2 3">
    <name type="scientific">Plasmodium fragile</name>
    <dbReference type="NCBI Taxonomy" id="5857"/>
    <lineage>
        <taxon>Eukaryota</taxon>
        <taxon>Sar</taxon>
        <taxon>Alveolata</taxon>
        <taxon>Apicomplexa</taxon>
        <taxon>Aconoidasida</taxon>
        <taxon>Haemosporida</taxon>
        <taxon>Plasmodiidae</taxon>
        <taxon>Plasmodium</taxon>
        <taxon>Plasmodium (Plasmodium)</taxon>
    </lineage>
</organism>
<dbReference type="OMA" id="PYYNETA"/>
<name>A0A0D9QEI0_PLAFR</name>
<dbReference type="Pfam" id="PF01661">
    <property type="entry name" value="Macro"/>
    <property type="match status" value="1"/>
</dbReference>
<evidence type="ECO:0000313" key="3">
    <source>
        <dbReference type="Proteomes" id="UP000054561"/>
    </source>
</evidence>
<feature type="domain" description="Macro" evidence="1">
    <location>
        <begin position="87"/>
        <end position="270"/>
    </location>
</feature>